<protein>
    <submittedName>
        <fullName evidence="1">Uncharacterized protein</fullName>
    </submittedName>
</protein>
<organism evidence="1 2">
    <name type="scientific">Heyndrickxia camelliae</name>
    <dbReference type="NCBI Taxonomy" id="1707093"/>
    <lineage>
        <taxon>Bacteria</taxon>
        <taxon>Bacillati</taxon>
        <taxon>Bacillota</taxon>
        <taxon>Bacilli</taxon>
        <taxon>Bacillales</taxon>
        <taxon>Bacillaceae</taxon>
        <taxon>Heyndrickxia</taxon>
    </lineage>
</organism>
<proteinExistence type="predicted"/>
<sequence length="59" mass="6770">MNSHFQIPIHSNKVKERAEKKLKEMKANKKNGRSTANSFVKPVHVSKDDPIVKRMLGQL</sequence>
<evidence type="ECO:0000313" key="2">
    <source>
        <dbReference type="Proteomes" id="UP000233440"/>
    </source>
</evidence>
<accession>A0A2N3LFL1</accession>
<dbReference type="RefSeq" id="WP_101355924.1">
    <property type="nucleotide sequence ID" value="NZ_PIQO01000019.1"/>
</dbReference>
<comment type="caution">
    <text evidence="1">The sequence shown here is derived from an EMBL/GenBank/DDBJ whole genome shotgun (WGS) entry which is preliminary data.</text>
</comment>
<name>A0A2N3LFL1_9BACI</name>
<dbReference type="EMBL" id="PIQO01000019">
    <property type="protein sequence ID" value="PKR83406.1"/>
    <property type="molecule type" value="Genomic_DNA"/>
</dbReference>
<reference evidence="1 2" key="1">
    <citation type="submission" date="2017-11" db="EMBL/GenBank/DDBJ databases">
        <title>Bacillus camelliae sp. nov., isolated from pu'er tea.</title>
        <authorList>
            <person name="Niu L."/>
        </authorList>
    </citation>
    <scope>NUCLEOTIDE SEQUENCE [LARGE SCALE GENOMIC DNA]</scope>
    <source>
        <strain evidence="1 2">7578-1</strain>
    </source>
</reference>
<gene>
    <name evidence="1" type="ORF">CWO92_19715</name>
</gene>
<dbReference type="AlphaFoldDB" id="A0A2N3LFL1"/>
<keyword evidence="2" id="KW-1185">Reference proteome</keyword>
<evidence type="ECO:0000313" key="1">
    <source>
        <dbReference type="EMBL" id="PKR83406.1"/>
    </source>
</evidence>
<dbReference type="Proteomes" id="UP000233440">
    <property type="component" value="Unassembled WGS sequence"/>
</dbReference>